<keyword evidence="2" id="KW-1185">Reference proteome</keyword>
<accession>A0A7C8BRB5</accession>
<proteinExistence type="predicted"/>
<sequence>MSYNDIFNRPYFVVPPECAQVQLLFDRVGNRVSAAAWTGEDPSTGELSFSLAVYFGTLVLHPDNPSVTEMAVRRALGFPADSTLRLDYACTADELYLLRAGQPGGDPFPFGAFAPEALAEAEGLIGAFLALDFRSILLGRRIEDIDVDYLFAGEDLFYEGFLGNDGLPLKREKLADGDACIINDTMFVTIP</sequence>
<dbReference type="Proteomes" id="UP000479639">
    <property type="component" value="Unassembled WGS sequence"/>
</dbReference>
<protein>
    <submittedName>
        <fullName evidence="1">Uncharacterized protein</fullName>
    </submittedName>
</protein>
<dbReference type="AlphaFoldDB" id="A0A7C8BRB5"/>
<evidence type="ECO:0000313" key="2">
    <source>
        <dbReference type="Proteomes" id="UP000479639"/>
    </source>
</evidence>
<organism evidence="1 2">
    <name type="scientific">Adlercreutzia muris</name>
    <dbReference type="NCBI Taxonomy" id="1796610"/>
    <lineage>
        <taxon>Bacteria</taxon>
        <taxon>Bacillati</taxon>
        <taxon>Actinomycetota</taxon>
        <taxon>Coriobacteriia</taxon>
        <taxon>Eggerthellales</taxon>
        <taxon>Eggerthellaceae</taxon>
        <taxon>Adlercreutzia</taxon>
    </lineage>
</organism>
<gene>
    <name evidence="1" type="ORF">F8D48_05035</name>
</gene>
<evidence type="ECO:0000313" key="1">
    <source>
        <dbReference type="EMBL" id="KAB1650659.1"/>
    </source>
</evidence>
<dbReference type="RefSeq" id="WP_151430191.1">
    <property type="nucleotide sequence ID" value="NZ_JANJZI010000010.1"/>
</dbReference>
<comment type="caution">
    <text evidence="1">The sequence shown here is derived from an EMBL/GenBank/DDBJ whole genome shotgun (WGS) entry which is preliminary data.</text>
</comment>
<reference evidence="1 2" key="1">
    <citation type="submission" date="2019-09" db="EMBL/GenBank/DDBJ databases">
        <title>Whole genome shotgun sequencing (WGS) of Ellagibacter isourolithinifaciens DSM 104140(T) and Adlercreutzia muris DSM 29508(T).</title>
        <authorList>
            <person name="Stoll D.A."/>
            <person name="Danylec N."/>
            <person name="Huch M."/>
        </authorList>
    </citation>
    <scope>NUCLEOTIDE SEQUENCE [LARGE SCALE GENOMIC DNA]</scope>
    <source>
        <strain evidence="1 2">DSM 29508</strain>
    </source>
</reference>
<name>A0A7C8BRB5_9ACTN</name>
<dbReference type="EMBL" id="WAJS01000012">
    <property type="protein sequence ID" value="KAB1650659.1"/>
    <property type="molecule type" value="Genomic_DNA"/>
</dbReference>